<evidence type="ECO:0000313" key="3">
    <source>
        <dbReference type="EMBL" id="DBA02984.1"/>
    </source>
</evidence>
<reference evidence="3" key="2">
    <citation type="journal article" date="2023" name="Microbiol Resour">
        <title>Decontamination and Annotation of the Draft Genome Sequence of the Oomycete Lagenidium giganteum ARSEF 373.</title>
        <authorList>
            <person name="Morgan W.R."/>
            <person name="Tartar A."/>
        </authorList>
    </citation>
    <scope>NUCLEOTIDE SEQUENCE</scope>
    <source>
        <strain evidence="3">ARSEF 373</strain>
    </source>
</reference>
<comment type="caution">
    <text evidence="3">The sequence shown here is derived from an EMBL/GenBank/DDBJ whole genome shotgun (WGS) entry which is preliminary data.</text>
</comment>
<protein>
    <submittedName>
        <fullName evidence="3">Uncharacterized protein</fullName>
    </submittedName>
</protein>
<evidence type="ECO:0000313" key="4">
    <source>
        <dbReference type="Proteomes" id="UP001146120"/>
    </source>
</evidence>
<feature type="compositionally biased region" description="Acidic residues" evidence="2">
    <location>
        <begin position="14"/>
        <end position="27"/>
    </location>
</feature>
<feature type="region of interest" description="Disordered" evidence="2">
    <location>
        <begin position="288"/>
        <end position="331"/>
    </location>
</feature>
<reference evidence="3" key="1">
    <citation type="submission" date="2022-11" db="EMBL/GenBank/DDBJ databases">
        <authorList>
            <person name="Morgan W.R."/>
            <person name="Tartar A."/>
        </authorList>
    </citation>
    <scope>NUCLEOTIDE SEQUENCE</scope>
    <source>
        <strain evidence="3">ARSEF 373</strain>
    </source>
</reference>
<evidence type="ECO:0000256" key="2">
    <source>
        <dbReference type="SAM" id="MobiDB-lite"/>
    </source>
</evidence>
<proteinExistence type="predicted"/>
<feature type="region of interest" description="Disordered" evidence="2">
    <location>
        <begin position="1"/>
        <end position="35"/>
    </location>
</feature>
<name>A0AAV2ZCA9_9STRA</name>
<dbReference type="Proteomes" id="UP001146120">
    <property type="component" value="Unassembled WGS sequence"/>
</dbReference>
<gene>
    <name evidence="3" type="ORF">N0F65_003172</name>
</gene>
<accession>A0AAV2ZCA9</accession>
<dbReference type="EMBL" id="DAKRPA010000024">
    <property type="protein sequence ID" value="DBA02984.1"/>
    <property type="molecule type" value="Genomic_DNA"/>
</dbReference>
<organism evidence="3 4">
    <name type="scientific">Lagenidium giganteum</name>
    <dbReference type="NCBI Taxonomy" id="4803"/>
    <lineage>
        <taxon>Eukaryota</taxon>
        <taxon>Sar</taxon>
        <taxon>Stramenopiles</taxon>
        <taxon>Oomycota</taxon>
        <taxon>Peronosporomycetes</taxon>
        <taxon>Pythiales</taxon>
        <taxon>Pythiaceae</taxon>
    </lineage>
</organism>
<keyword evidence="1" id="KW-0175">Coiled coil</keyword>
<sequence>MASASHRSLLQCVQEDDDERAEEPTDEDREREKRFQQAEREIMRVLEDSQMDEHVRKRHVMRLFDRFRLEYTHLSVKLRDNLRSQRRVTDKCLQIKNELIMNALKIKTAKQVQDEELKNLTFYREECEHAWKALQISEERERDAMRIIDELKGEVETLQAQVKALTAQSFKSPTAVYFPGSLTLDQQLNGEIAQLPSGYGADSPGATKLKVKKDLAPLSPSKAASPGQGHESDVTFEIPVVPSLDEWKQCTRVWSPHVVSQQRSPTPTRELLTSQESRADAMLRCASVPSLQPSAMQRAITATSPSRRSKPHTSSGDRNNQLPHVQSSAHH</sequence>
<feature type="coiled-coil region" evidence="1">
    <location>
        <begin position="141"/>
        <end position="168"/>
    </location>
</feature>
<keyword evidence="4" id="KW-1185">Reference proteome</keyword>
<feature type="compositionally biased region" description="Polar residues" evidence="2">
    <location>
        <begin position="289"/>
        <end position="331"/>
    </location>
</feature>
<evidence type="ECO:0000256" key="1">
    <source>
        <dbReference type="SAM" id="Coils"/>
    </source>
</evidence>
<dbReference type="AlphaFoldDB" id="A0AAV2ZCA9"/>